<evidence type="ECO:0000313" key="2">
    <source>
        <dbReference type="EMBL" id="RKF47091.1"/>
    </source>
</evidence>
<proteinExistence type="predicted"/>
<keyword evidence="1" id="KW-0812">Transmembrane</keyword>
<evidence type="ECO:0000313" key="3">
    <source>
        <dbReference type="Proteomes" id="UP000283709"/>
    </source>
</evidence>
<protein>
    <submittedName>
        <fullName evidence="2">Uncharacterized protein</fullName>
    </submittedName>
</protein>
<evidence type="ECO:0000256" key="1">
    <source>
        <dbReference type="SAM" id="Phobius"/>
    </source>
</evidence>
<gene>
    <name evidence="2" type="ORF">BCY88_24355</name>
</gene>
<sequence>MNRLAIAQALAVQTGNAQYFEGTLIPTSIVIVLMLCIATLCNGIGPSMWFGEIAMGGGVRHLLTLVIGLSGSLMISRIRIPKI</sequence>
<comment type="caution">
    <text evidence="2">The sequence shown here is derived from an EMBL/GenBank/DDBJ whole genome shotgun (WGS) entry which is preliminary data.</text>
</comment>
<accession>A0A3R7IN70</accession>
<dbReference type="AlphaFoldDB" id="A0A3R7IN70"/>
<dbReference type="Proteomes" id="UP000283709">
    <property type="component" value="Unassembled WGS sequence"/>
</dbReference>
<keyword evidence="1" id="KW-1133">Transmembrane helix</keyword>
<feature type="transmembrane region" description="Helical" evidence="1">
    <location>
        <begin position="27"/>
        <end position="50"/>
    </location>
</feature>
<name>A0A3R7IN70_9BURK</name>
<organism evidence="2 3">
    <name type="scientific">Paraburkholderia fungorum</name>
    <dbReference type="NCBI Taxonomy" id="134537"/>
    <lineage>
        <taxon>Bacteria</taxon>
        <taxon>Pseudomonadati</taxon>
        <taxon>Pseudomonadota</taxon>
        <taxon>Betaproteobacteria</taxon>
        <taxon>Burkholderiales</taxon>
        <taxon>Burkholderiaceae</taxon>
        <taxon>Paraburkholderia</taxon>
    </lineage>
</organism>
<dbReference type="RefSeq" id="WP_183081347.1">
    <property type="nucleotide sequence ID" value="NZ_MCAS01000011.1"/>
</dbReference>
<reference evidence="2 3" key="1">
    <citation type="submission" date="2016-07" db="EMBL/GenBank/DDBJ databases">
        <title>Genome analysis of Burkholderia fungorum ES3-20.</title>
        <authorList>
            <person name="Xu D."/>
            <person name="Yao R."/>
            <person name="Zheng S."/>
        </authorList>
    </citation>
    <scope>NUCLEOTIDE SEQUENCE [LARGE SCALE GENOMIC DNA]</scope>
    <source>
        <strain evidence="2 3">ES3-20</strain>
    </source>
</reference>
<dbReference type="EMBL" id="MCAS01000011">
    <property type="protein sequence ID" value="RKF47091.1"/>
    <property type="molecule type" value="Genomic_DNA"/>
</dbReference>
<keyword evidence="1" id="KW-0472">Membrane</keyword>
<feature type="transmembrane region" description="Helical" evidence="1">
    <location>
        <begin position="62"/>
        <end position="80"/>
    </location>
</feature>